<comment type="cofactor">
    <cofactor evidence="3">
        <name>Zn(2+)</name>
        <dbReference type="ChEBI" id="CHEBI:29105"/>
    </cofactor>
</comment>
<evidence type="ECO:0000256" key="11">
    <source>
        <dbReference type="ARBA" id="ARBA00023211"/>
    </source>
</evidence>
<dbReference type="InterPro" id="IPR016182">
    <property type="entry name" value="Cu_amine_oxidase_N-reg"/>
</dbReference>
<evidence type="ECO:0000256" key="7">
    <source>
        <dbReference type="ARBA" id="ARBA00022772"/>
    </source>
</evidence>
<reference evidence="14" key="1">
    <citation type="submission" date="2020-05" db="EMBL/GenBank/DDBJ databases">
        <authorList>
            <person name="Chiriac C."/>
            <person name="Salcher M."/>
            <person name="Ghai R."/>
            <person name="Kavagutti S V."/>
        </authorList>
    </citation>
    <scope>NUCLEOTIDE SEQUENCE</scope>
</reference>
<dbReference type="Gene3D" id="2.70.98.20">
    <property type="entry name" value="Copper amine oxidase, catalytic domain"/>
    <property type="match status" value="1"/>
</dbReference>
<dbReference type="FunFam" id="2.70.98.20:FF:000001">
    <property type="entry name" value="Amine oxidase"/>
    <property type="match status" value="1"/>
</dbReference>
<feature type="domain" description="Copper amine oxidase N3-terminal" evidence="13">
    <location>
        <begin position="110"/>
        <end position="210"/>
    </location>
</feature>
<evidence type="ECO:0000256" key="3">
    <source>
        <dbReference type="ARBA" id="ARBA00001947"/>
    </source>
</evidence>
<evidence type="ECO:0000256" key="4">
    <source>
        <dbReference type="ARBA" id="ARBA00007983"/>
    </source>
</evidence>
<keyword evidence="10" id="KW-1015">Disulfide bond</keyword>
<sequence length="647" mass="72751">MSDYIARVFDPEAPPSHPLDSLTPGEINAAAAAVRAHASDGKDLLFSLMLLEEPPRGDARLLESPPRERRIRVVTLNQNSRHTEEWTVVVPGGQVVGHEDLTAQGITAQPPIIVDEFMDVERIVKESPDWQTAVRRRGVEDFDLIQVDPMSGGNFGFENEKGLRIIRAVSYLARNKEDNAYAHPIDGLVTYVDLTNMRVLAVVDDEVLPIPQEDSNFHDDNGISPRLDLKPLEIHQPEGPSFTVDGWEVSWQKWSFRVSMNAREGMVLHDIVYDDEGTKRSILSRAAFAEMVVPYGDPRPSHFWRSAFDVGEYGLGALANSLTLGCDCLGSIYYFDTYMCDGQGEPYTLERSICLHEEDFGVLWRGANWRYGGNWVRRTRRLVISFWATVGNYDYGFFWYFYQDGTIECEVKLTGIIQTAYLAPGDYSPYLGRVAPELAGQHHQHMFCVRLDPAVDGPLNSVVEVDAVPVPMGPENPHGNAIRKVTTVVERESQGRRDTNLGSARTWQIINEAQSNDFGSPVAFKLSPAQTAMMIADADSSVARRATFAKTALWVTRYSPDERFPSGDYPNLSSGGDGLVRWMKQDRELHQQPIVVWHSFGTTHFARPEDWPVMPVERIGFMLKPFGFFRRNPALDVPTPESKDSCH</sequence>
<dbReference type="SUPFAM" id="SSF49998">
    <property type="entry name" value="Amine oxidase catalytic domain"/>
    <property type="match status" value="1"/>
</dbReference>
<dbReference type="PANTHER" id="PTHR10638">
    <property type="entry name" value="COPPER AMINE OXIDASE"/>
    <property type="match status" value="1"/>
</dbReference>
<dbReference type="PROSITE" id="PS01164">
    <property type="entry name" value="COPPER_AMINE_OXID_1"/>
    <property type="match status" value="1"/>
</dbReference>
<name>A0A6J7GEK6_9ZZZZ</name>
<dbReference type="InterPro" id="IPR036460">
    <property type="entry name" value="Cu_amine_oxidase_C_sf"/>
</dbReference>
<dbReference type="SUPFAM" id="SSF54416">
    <property type="entry name" value="Amine oxidase N-terminal region"/>
    <property type="match status" value="2"/>
</dbReference>
<evidence type="ECO:0000256" key="8">
    <source>
        <dbReference type="ARBA" id="ARBA00023002"/>
    </source>
</evidence>
<dbReference type="Pfam" id="PF01179">
    <property type="entry name" value="Cu_amine_oxid"/>
    <property type="match status" value="1"/>
</dbReference>
<keyword evidence="11" id="KW-0464">Manganese</keyword>
<evidence type="ECO:0000313" key="14">
    <source>
        <dbReference type="EMBL" id="CAB4906841.1"/>
    </source>
</evidence>
<evidence type="ECO:0000259" key="13">
    <source>
        <dbReference type="Pfam" id="PF02728"/>
    </source>
</evidence>
<keyword evidence="9" id="KW-0186">Copper</keyword>
<keyword evidence="6" id="KW-0479">Metal-binding</keyword>
<dbReference type="AlphaFoldDB" id="A0A6J7GEK6"/>
<protein>
    <submittedName>
        <fullName evidence="14">Unannotated protein</fullName>
    </submittedName>
</protein>
<comment type="similarity">
    <text evidence="4">Belongs to the copper/topaquinone oxidase family.</text>
</comment>
<dbReference type="GO" id="GO:0048038">
    <property type="term" value="F:quinone binding"/>
    <property type="evidence" value="ECO:0007669"/>
    <property type="project" value="InterPro"/>
</dbReference>
<feature type="domain" description="Copper amine oxidase catalytic" evidence="12">
    <location>
        <begin position="233"/>
        <end position="635"/>
    </location>
</feature>
<keyword evidence="7" id="KW-0801">TPQ</keyword>
<dbReference type="EMBL" id="CAFBMR010000011">
    <property type="protein sequence ID" value="CAB4906841.1"/>
    <property type="molecule type" value="Genomic_DNA"/>
</dbReference>
<evidence type="ECO:0000259" key="12">
    <source>
        <dbReference type="Pfam" id="PF01179"/>
    </source>
</evidence>
<dbReference type="GO" id="GO:0009308">
    <property type="term" value="P:amine metabolic process"/>
    <property type="evidence" value="ECO:0007669"/>
    <property type="project" value="InterPro"/>
</dbReference>
<evidence type="ECO:0000256" key="10">
    <source>
        <dbReference type="ARBA" id="ARBA00023157"/>
    </source>
</evidence>
<dbReference type="InterPro" id="IPR015798">
    <property type="entry name" value="Cu_amine_oxidase_C"/>
</dbReference>
<organism evidence="14">
    <name type="scientific">freshwater metagenome</name>
    <dbReference type="NCBI Taxonomy" id="449393"/>
    <lineage>
        <taxon>unclassified sequences</taxon>
        <taxon>metagenomes</taxon>
        <taxon>ecological metagenomes</taxon>
    </lineage>
</organism>
<comment type="cofactor">
    <cofactor evidence="1">
        <name>Cu cation</name>
        <dbReference type="ChEBI" id="CHEBI:23378"/>
    </cofactor>
</comment>
<dbReference type="InterPro" id="IPR049948">
    <property type="entry name" value="Cu_Am_ox_TPQ-bd"/>
</dbReference>
<evidence type="ECO:0000256" key="6">
    <source>
        <dbReference type="ARBA" id="ARBA00022723"/>
    </source>
</evidence>
<dbReference type="GO" id="GO:0005507">
    <property type="term" value="F:copper ion binding"/>
    <property type="evidence" value="ECO:0007669"/>
    <property type="project" value="InterPro"/>
</dbReference>
<dbReference type="GO" id="GO:0008131">
    <property type="term" value="F:primary methylamine oxidase activity"/>
    <property type="evidence" value="ECO:0007669"/>
    <property type="project" value="InterPro"/>
</dbReference>
<dbReference type="NCBIfam" id="NF008559">
    <property type="entry name" value="PRK11504.1"/>
    <property type="match status" value="1"/>
</dbReference>
<accession>A0A6J7GEK6</accession>
<keyword evidence="8" id="KW-0560">Oxidoreductase</keyword>
<evidence type="ECO:0000256" key="1">
    <source>
        <dbReference type="ARBA" id="ARBA00001935"/>
    </source>
</evidence>
<evidence type="ECO:0000256" key="9">
    <source>
        <dbReference type="ARBA" id="ARBA00023008"/>
    </source>
</evidence>
<dbReference type="InterPro" id="IPR015802">
    <property type="entry name" value="Cu_amine_oxidase_N3"/>
</dbReference>
<evidence type="ECO:0000256" key="2">
    <source>
        <dbReference type="ARBA" id="ARBA00001936"/>
    </source>
</evidence>
<dbReference type="Pfam" id="PF02728">
    <property type="entry name" value="Cu_amine_oxidN3"/>
    <property type="match status" value="1"/>
</dbReference>
<evidence type="ECO:0000256" key="5">
    <source>
        <dbReference type="ARBA" id="ARBA00011738"/>
    </source>
</evidence>
<proteinExistence type="inferred from homology"/>
<dbReference type="InterPro" id="IPR000269">
    <property type="entry name" value="Cu_amine_oxidase"/>
</dbReference>
<comment type="subunit">
    <text evidence="5">Homodimer.</text>
</comment>
<dbReference type="Gene3D" id="3.10.450.40">
    <property type="match status" value="2"/>
</dbReference>
<dbReference type="PANTHER" id="PTHR10638:SF86">
    <property type="entry name" value="COPPER AMINE OXIDASE 1-RELATED"/>
    <property type="match status" value="1"/>
</dbReference>
<comment type="cofactor">
    <cofactor evidence="2">
        <name>Mn(2+)</name>
        <dbReference type="ChEBI" id="CHEBI:29035"/>
    </cofactor>
</comment>
<gene>
    <name evidence="14" type="ORF">UFOPK3610_00488</name>
</gene>